<sequence>MQSDHISTETPSTPQRPRIGMIWAQTSTGIIGDQGGMPWDVPEDLKHFQRVTTGHPVVMGRRTWESFPEKFRPLPNRDNIVVSSSLDPDEASGASVFTDLDAALDAAIERAENGEVWIIGGATLYVALLHRADLIQRSLLRVNVGGDTKAPELDEAWHLTQADPENPEQWHRSRSGVDYRFELWERTTADG</sequence>
<dbReference type="GO" id="GO:0050661">
    <property type="term" value="F:NADP binding"/>
    <property type="evidence" value="ECO:0007669"/>
    <property type="project" value="InterPro"/>
</dbReference>
<dbReference type="PANTHER" id="PTHR48069">
    <property type="entry name" value="DIHYDROFOLATE REDUCTASE"/>
    <property type="match status" value="1"/>
</dbReference>
<comment type="function">
    <text evidence="7">Key enzyme in folate metabolism. Catalyzes an essential reaction for de novo glycine and purine synthesis, and for DNA precursor synthesis.</text>
</comment>
<dbReference type="PROSITE" id="PS51330">
    <property type="entry name" value="DHFR_2"/>
    <property type="match status" value="1"/>
</dbReference>
<dbReference type="EMBL" id="CP122566">
    <property type="protein sequence ID" value="WGH93093.1"/>
    <property type="molecule type" value="Genomic_DNA"/>
</dbReference>
<dbReference type="Gene3D" id="3.40.430.10">
    <property type="entry name" value="Dihydrofolate Reductase, subunit A"/>
    <property type="match status" value="1"/>
</dbReference>
<proteinExistence type="inferred from homology"/>
<comment type="pathway">
    <text evidence="1 7">Cofactor biosynthesis; tetrahydrofolate biosynthesis; 5,6,7,8-tetrahydrofolate from 7,8-dihydrofolate: step 1/1.</text>
</comment>
<evidence type="ECO:0000256" key="7">
    <source>
        <dbReference type="PIRNR" id="PIRNR000194"/>
    </source>
</evidence>
<evidence type="ECO:0000256" key="6">
    <source>
        <dbReference type="ARBA" id="ARBA00023002"/>
    </source>
</evidence>
<dbReference type="InterPro" id="IPR001796">
    <property type="entry name" value="DHFR_dom"/>
</dbReference>
<dbReference type="InterPro" id="IPR012259">
    <property type="entry name" value="DHFR"/>
</dbReference>
<dbReference type="Pfam" id="PF00186">
    <property type="entry name" value="DHFR_1"/>
    <property type="match status" value="1"/>
</dbReference>
<dbReference type="GO" id="GO:0006730">
    <property type="term" value="P:one-carbon metabolic process"/>
    <property type="evidence" value="ECO:0007669"/>
    <property type="project" value="UniProtKB-KW"/>
</dbReference>
<protein>
    <recommendedName>
        <fullName evidence="3 7">Dihydrofolate reductase</fullName>
        <ecNumber evidence="3 7">1.5.1.3</ecNumber>
    </recommendedName>
</protein>
<keyword evidence="10" id="KW-1185">Reference proteome</keyword>
<keyword evidence="5 7" id="KW-0521">NADP</keyword>
<evidence type="ECO:0000313" key="10">
    <source>
        <dbReference type="Proteomes" id="UP001224674"/>
    </source>
</evidence>
<dbReference type="InterPro" id="IPR024072">
    <property type="entry name" value="DHFR-like_dom_sf"/>
</dbReference>
<evidence type="ECO:0000256" key="3">
    <source>
        <dbReference type="ARBA" id="ARBA00012856"/>
    </source>
</evidence>
<dbReference type="EC" id="1.5.1.3" evidence="3 7"/>
<evidence type="ECO:0000256" key="2">
    <source>
        <dbReference type="ARBA" id="ARBA00009539"/>
    </source>
</evidence>
<dbReference type="AlphaFoldDB" id="A0AAJ6AGR2"/>
<organism evidence="9 10">
    <name type="scientific">Auritidibacter ignavus</name>
    <dbReference type="NCBI Taxonomy" id="678932"/>
    <lineage>
        <taxon>Bacteria</taxon>
        <taxon>Bacillati</taxon>
        <taxon>Actinomycetota</taxon>
        <taxon>Actinomycetes</taxon>
        <taxon>Micrococcales</taxon>
        <taxon>Micrococcaceae</taxon>
        <taxon>Auritidibacter</taxon>
    </lineage>
</organism>
<keyword evidence="6 7" id="KW-0560">Oxidoreductase</keyword>
<evidence type="ECO:0000313" key="9">
    <source>
        <dbReference type="EMBL" id="WGH93093.1"/>
    </source>
</evidence>
<dbReference type="GO" id="GO:0046655">
    <property type="term" value="P:folic acid metabolic process"/>
    <property type="evidence" value="ECO:0007669"/>
    <property type="project" value="TreeGrafter"/>
</dbReference>
<comment type="catalytic activity">
    <reaction evidence="7">
        <text>(6S)-5,6,7,8-tetrahydrofolate + NADP(+) = 7,8-dihydrofolate + NADPH + H(+)</text>
        <dbReference type="Rhea" id="RHEA:15009"/>
        <dbReference type="ChEBI" id="CHEBI:15378"/>
        <dbReference type="ChEBI" id="CHEBI:57451"/>
        <dbReference type="ChEBI" id="CHEBI:57453"/>
        <dbReference type="ChEBI" id="CHEBI:57783"/>
        <dbReference type="ChEBI" id="CHEBI:58349"/>
        <dbReference type="EC" id="1.5.1.3"/>
    </reaction>
</comment>
<dbReference type="SUPFAM" id="SSF53597">
    <property type="entry name" value="Dihydrofolate reductase-like"/>
    <property type="match status" value="1"/>
</dbReference>
<dbReference type="RefSeq" id="WP_246840105.1">
    <property type="nucleotide sequence ID" value="NZ_CP122562.1"/>
</dbReference>
<reference evidence="9 10" key="1">
    <citation type="submission" date="2023-03" db="EMBL/GenBank/DDBJ databases">
        <title>Complete genome sequences of several Auritidibacter ignavus strains isolated from ear infections.</title>
        <authorList>
            <person name="Baehr T."/>
            <person name="Baumhoegger A.M."/>
        </authorList>
    </citation>
    <scope>NUCLEOTIDE SEQUENCE [LARGE SCALE GENOMIC DNA]</scope>
    <source>
        <strain evidence="9 10">BABAE-6</strain>
    </source>
</reference>
<dbReference type="GO" id="GO:0004146">
    <property type="term" value="F:dihydrofolate reductase activity"/>
    <property type="evidence" value="ECO:0007669"/>
    <property type="project" value="UniProtKB-EC"/>
</dbReference>
<dbReference type="Proteomes" id="UP001224674">
    <property type="component" value="Chromosome"/>
</dbReference>
<dbReference type="GO" id="GO:0046452">
    <property type="term" value="P:dihydrofolate metabolic process"/>
    <property type="evidence" value="ECO:0007669"/>
    <property type="project" value="TreeGrafter"/>
</dbReference>
<comment type="similarity">
    <text evidence="2 7">Belongs to the dihydrofolate reductase family.</text>
</comment>
<dbReference type="GO" id="GO:0046654">
    <property type="term" value="P:tetrahydrofolate biosynthetic process"/>
    <property type="evidence" value="ECO:0007669"/>
    <property type="project" value="InterPro"/>
</dbReference>
<keyword evidence="4 7" id="KW-0554">One-carbon metabolism</keyword>
<evidence type="ECO:0000256" key="4">
    <source>
        <dbReference type="ARBA" id="ARBA00022563"/>
    </source>
</evidence>
<dbReference type="PANTHER" id="PTHR48069:SF3">
    <property type="entry name" value="DIHYDROFOLATE REDUCTASE"/>
    <property type="match status" value="1"/>
</dbReference>
<dbReference type="GO" id="GO:0005829">
    <property type="term" value="C:cytosol"/>
    <property type="evidence" value="ECO:0007669"/>
    <property type="project" value="TreeGrafter"/>
</dbReference>
<accession>A0AAJ6AGR2</accession>
<evidence type="ECO:0000256" key="5">
    <source>
        <dbReference type="ARBA" id="ARBA00022857"/>
    </source>
</evidence>
<dbReference type="CDD" id="cd00209">
    <property type="entry name" value="DHFR"/>
    <property type="match status" value="1"/>
</dbReference>
<dbReference type="PRINTS" id="PR00070">
    <property type="entry name" value="DHFR"/>
</dbReference>
<name>A0AAJ6AGR2_9MICC</name>
<feature type="domain" description="DHFR" evidence="8">
    <location>
        <begin position="18"/>
        <end position="186"/>
    </location>
</feature>
<gene>
    <name evidence="9" type="ORF">QDX21_12520</name>
</gene>
<dbReference type="PIRSF" id="PIRSF000194">
    <property type="entry name" value="DHFR"/>
    <property type="match status" value="1"/>
</dbReference>
<evidence type="ECO:0000259" key="8">
    <source>
        <dbReference type="PROSITE" id="PS51330"/>
    </source>
</evidence>
<evidence type="ECO:0000256" key="1">
    <source>
        <dbReference type="ARBA" id="ARBA00004903"/>
    </source>
</evidence>